<dbReference type="AlphaFoldDB" id="A0A397D6I3"/>
<feature type="compositionally biased region" description="Low complexity" evidence="1">
    <location>
        <begin position="104"/>
        <end position="127"/>
    </location>
</feature>
<sequence>ILVDSNTAAPKSPSTSTSTSPTPTKASTSAGVADSTNTTTVIVAIIGGVGGIILLAIAFVLLRRRRGAHEGDDDDDVLSPHNKSIRPMHHEQHFLPLGAPVRPPQHQQHHSSSQSPPSFSPAHSHTSQPNPYFQPSRISPPKYPTDGFVSNAQRLSSPPFHAAAAANGRHPNDQFDSDSICESANSANSHNNLWVTAMESSRTDSATKPGPITHQDTASLWDDDDSNARGSGSSYNRGDSFMSGSNGGGGSFNYSSEHIGDVSPFAFGTPAPDSGKNSITL</sequence>
<proteinExistence type="predicted"/>
<feature type="region of interest" description="Disordered" evidence="1">
    <location>
        <begin position="1"/>
        <end position="33"/>
    </location>
</feature>
<evidence type="ECO:0000256" key="1">
    <source>
        <dbReference type="SAM" id="MobiDB-lite"/>
    </source>
</evidence>
<feature type="compositionally biased region" description="Polar residues" evidence="1">
    <location>
        <begin position="128"/>
        <end position="137"/>
    </location>
</feature>
<gene>
    <name evidence="3" type="ORF">DYB38_003631</name>
</gene>
<comment type="caution">
    <text evidence="3">The sequence shown here is derived from an EMBL/GenBank/DDBJ whole genome shotgun (WGS) entry which is preliminary data.</text>
</comment>
<dbReference type="Proteomes" id="UP000265716">
    <property type="component" value="Unassembled WGS sequence"/>
</dbReference>
<dbReference type="EMBL" id="QUTC01005192">
    <property type="protein sequence ID" value="RHY59694.1"/>
    <property type="molecule type" value="Genomic_DNA"/>
</dbReference>
<feature type="region of interest" description="Disordered" evidence="1">
    <location>
        <begin position="200"/>
        <end position="281"/>
    </location>
</feature>
<evidence type="ECO:0000256" key="2">
    <source>
        <dbReference type="SAM" id="Phobius"/>
    </source>
</evidence>
<keyword evidence="2" id="KW-0472">Membrane</keyword>
<evidence type="ECO:0000313" key="4">
    <source>
        <dbReference type="Proteomes" id="UP000265716"/>
    </source>
</evidence>
<protein>
    <submittedName>
        <fullName evidence="3">Uncharacterized protein</fullName>
    </submittedName>
</protein>
<feature type="compositionally biased region" description="Low complexity" evidence="1">
    <location>
        <begin position="7"/>
        <end position="30"/>
    </location>
</feature>
<evidence type="ECO:0000313" key="3">
    <source>
        <dbReference type="EMBL" id="RHY59694.1"/>
    </source>
</evidence>
<feature type="region of interest" description="Disordered" evidence="1">
    <location>
        <begin position="95"/>
        <end position="183"/>
    </location>
</feature>
<organism evidence="3 4">
    <name type="scientific">Aphanomyces astaci</name>
    <name type="common">Crayfish plague agent</name>
    <dbReference type="NCBI Taxonomy" id="112090"/>
    <lineage>
        <taxon>Eukaryota</taxon>
        <taxon>Sar</taxon>
        <taxon>Stramenopiles</taxon>
        <taxon>Oomycota</taxon>
        <taxon>Saprolegniomycetes</taxon>
        <taxon>Saprolegniales</taxon>
        <taxon>Verrucalvaceae</taxon>
        <taxon>Aphanomyces</taxon>
    </lineage>
</organism>
<feature type="compositionally biased region" description="Polar residues" evidence="1">
    <location>
        <begin position="228"/>
        <end position="237"/>
    </location>
</feature>
<feature type="non-terminal residue" evidence="3">
    <location>
        <position position="1"/>
    </location>
</feature>
<keyword evidence="2" id="KW-1133">Transmembrane helix</keyword>
<accession>A0A397D6I3</accession>
<feature type="transmembrane region" description="Helical" evidence="2">
    <location>
        <begin position="41"/>
        <end position="62"/>
    </location>
</feature>
<name>A0A397D6I3_APHAT</name>
<keyword evidence="2" id="KW-0812">Transmembrane</keyword>
<reference evidence="3 4" key="1">
    <citation type="submission" date="2018-08" db="EMBL/GenBank/DDBJ databases">
        <title>Aphanomyces genome sequencing and annotation.</title>
        <authorList>
            <person name="Minardi D."/>
            <person name="Oidtmann B."/>
            <person name="Van Der Giezen M."/>
            <person name="Studholme D.J."/>
        </authorList>
    </citation>
    <scope>NUCLEOTIDE SEQUENCE [LARGE SCALE GENOMIC DNA]</scope>
    <source>
        <strain evidence="3 4">SA</strain>
    </source>
</reference>